<comment type="caution">
    <text evidence="2">The sequence shown here is derived from an EMBL/GenBank/DDBJ whole genome shotgun (WGS) entry which is preliminary data.</text>
</comment>
<dbReference type="Proteomes" id="UP000539313">
    <property type="component" value="Unassembled WGS sequence"/>
</dbReference>
<evidence type="ECO:0000256" key="1">
    <source>
        <dbReference type="SAM" id="MobiDB-lite"/>
    </source>
</evidence>
<evidence type="ECO:0000313" key="2">
    <source>
        <dbReference type="EMBL" id="MBA9001996.1"/>
    </source>
</evidence>
<name>A0A7W3R6X7_9ACTN</name>
<protein>
    <submittedName>
        <fullName evidence="2">Uncharacterized protein</fullName>
    </submittedName>
</protein>
<feature type="region of interest" description="Disordered" evidence="1">
    <location>
        <begin position="64"/>
        <end position="84"/>
    </location>
</feature>
<reference evidence="2 3" key="1">
    <citation type="submission" date="2020-08" db="EMBL/GenBank/DDBJ databases">
        <title>Sequencing the genomes of 1000 actinobacteria strains.</title>
        <authorList>
            <person name="Klenk H.-P."/>
        </authorList>
    </citation>
    <scope>NUCLEOTIDE SEQUENCE [LARGE SCALE GENOMIC DNA]</scope>
    <source>
        <strain evidence="2 3">DSM 45823</strain>
    </source>
</reference>
<sequence length="84" mass="9170">MIARNVEQQAGGRWAVWYGHATRRFWAVPRGKYWDGHIEATNALELLARIGEVEAWFGASGGTAGRHRAEAAPARTPVGSWGPA</sequence>
<gene>
    <name evidence="2" type="ORF">HNR21_000878</name>
</gene>
<dbReference type="EMBL" id="JACJII010000001">
    <property type="protein sequence ID" value="MBA9001996.1"/>
    <property type="molecule type" value="Genomic_DNA"/>
</dbReference>
<accession>A0A7W3R6X7</accession>
<evidence type="ECO:0000313" key="3">
    <source>
        <dbReference type="Proteomes" id="UP000539313"/>
    </source>
</evidence>
<proteinExistence type="predicted"/>
<keyword evidence="3" id="KW-1185">Reference proteome</keyword>
<organism evidence="2 3">
    <name type="scientific">Thermomonospora cellulosilytica</name>
    <dbReference type="NCBI Taxonomy" id="1411118"/>
    <lineage>
        <taxon>Bacteria</taxon>
        <taxon>Bacillati</taxon>
        <taxon>Actinomycetota</taxon>
        <taxon>Actinomycetes</taxon>
        <taxon>Streptosporangiales</taxon>
        <taxon>Thermomonosporaceae</taxon>
        <taxon>Thermomonospora</taxon>
    </lineage>
</organism>
<dbReference type="RefSeq" id="WP_182704161.1">
    <property type="nucleotide sequence ID" value="NZ_JACJII010000001.1"/>
</dbReference>
<dbReference type="AlphaFoldDB" id="A0A7W3R6X7"/>